<evidence type="ECO:0000313" key="4">
    <source>
        <dbReference type="WBParaSite" id="ALUE_0001877901-mRNA-1"/>
    </source>
</evidence>
<accession>A0A0M3IJF6</accession>
<evidence type="ECO:0000259" key="2">
    <source>
        <dbReference type="Pfam" id="PF01549"/>
    </source>
</evidence>
<evidence type="ECO:0000256" key="1">
    <source>
        <dbReference type="SAM" id="SignalP"/>
    </source>
</evidence>
<dbReference type="Pfam" id="PF01549">
    <property type="entry name" value="ShK"/>
    <property type="match status" value="1"/>
</dbReference>
<evidence type="ECO:0000313" key="3">
    <source>
        <dbReference type="Proteomes" id="UP000036681"/>
    </source>
</evidence>
<keyword evidence="1" id="KW-0732">Signal</keyword>
<dbReference type="InterPro" id="IPR003582">
    <property type="entry name" value="ShKT_dom"/>
</dbReference>
<feature type="domain" description="ShKT" evidence="2">
    <location>
        <begin position="26"/>
        <end position="56"/>
    </location>
</feature>
<dbReference type="WBParaSite" id="ALUE_0001877901-mRNA-1">
    <property type="protein sequence ID" value="ALUE_0001877901-mRNA-1"/>
    <property type="gene ID" value="ALUE_0001877901"/>
</dbReference>
<dbReference type="Gene3D" id="1.10.10.1940">
    <property type="match status" value="1"/>
</dbReference>
<feature type="chain" id="PRO_5005657283" evidence="1">
    <location>
        <begin position="24"/>
        <end position="56"/>
    </location>
</feature>
<feature type="signal peptide" evidence="1">
    <location>
        <begin position="1"/>
        <end position="23"/>
    </location>
</feature>
<proteinExistence type="predicted"/>
<sequence length="56" mass="6656">MQTTIFFIIPFLRVFFVIATVQSSEDCTDRTTDCIKKVTYCSNHLFQELMRTQCKR</sequence>
<reference evidence="4" key="1">
    <citation type="submission" date="2017-02" db="UniProtKB">
        <authorList>
            <consortium name="WormBaseParasite"/>
        </authorList>
    </citation>
    <scope>IDENTIFICATION</scope>
</reference>
<protein>
    <submittedName>
        <fullName evidence="4">ShKT domain-containing protein</fullName>
    </submittedName>
</protein>
<dbReference type="Proteomes" id="UP000036681">
    <property type="component" value="Unplaced"/>
</dbReference>
<dbReference type="AlphaFoldDB" id="A0A0M3IJF6"/>
<organism evidence="3 4">
    <name type="scientific">Ascaris lumbricoides</name>
    <name type="common">Giant roundworm</name>
    <dbReference type="NCBI Taxonomy" id="6252"/>
    <lineage>
        <taxon>Eukaryota</taxon>
        <taxon>Metazoa</taxon>
        <taxon>Ecdysozoa</taxon>
        <taxon>Nematoda</taxon>
        <taxon>Chromadorea</taxon>
        <taxon>Rhabditida</taxon>
        <taxon>Spirurina</taxon>
        <taxon>Ascaridomorpha</taxon>
        <taxon>Ascaridoidea</taxon>
        <taxon>Ascarididae</taxon>
        <taxon>Ascaris</taxon>
    </lineage>
</organism>
<keyword evidence="3" id="KW-1185">Reference proteome</keyword>
<name>A0A0M3IJF6_ASCLU</name>